<evidence type="ECO:0000313" key="9">
    <source>
        <dbReference type="Proteomes" id="UP000225706"/>
    </source>
</evidence>
<evidence type="ECO:0000313" key="8">
    <source>
        <dbReference type="EMBL" id="PFX29726.1"/>
    </source>
</evidence>
<evidence type="ECO:0000259" key="7">
    <source>
        <dbReference type="PROSITE" id="PS50089"/>
    </source>
</evidence>
<dbReference type="InterPro" id="IPR027417">
    <property type="entry name" value="P-loop_NTPase"/>
</dbReference>
<feature type="region of interest" description="Disordered" evidence="6">
    <location>
        <begin position="29"/>
        <end position="316"/>
    </location>
</feature>
<dbReference type="PROSITE" id="PS00518">
    <property type="entry name" value="ZF_RING_1"/>
    <property type="match status" value="1"/>
</dbReference>
<feature type="region of interest" description="Disordered" evidence="6">
    <location>
        <begin position="2699"/>
        <end position="2721"/>
    </location>
</feature>
<dbReference type="SMART" id="SM00184">
    <property type="entry name" value="RING"/>
    <property type="match status" value="1"/>
</dbReference>
<feature type="compositionally biased region" description="Basic and acidic residues" evidence="6">
    <location>
        <begin position="274"/>
        <end position="289"/>
    </location>
</feature>
<dbReference type="GO" id="GO:0004842">
    <property type="term" value="F:ubiquitin-protein transferase activity"/>
    <property type="evidence" value="ECO:0007669"/>
    <property type="project" value="InterPro"/>
</dbReference>
<dbReference type="SUPFAM" id="SSF57850">
    <property type="entry name" value="RING/U-box"/>
    <property type="match status" value="1"/>
</dbReference>
<protein>
    <submittedName>
        <fullName evidence="8">E3 ubiquitin-protein ligase RNF213</fullName>
    </submittedName>
</protein>
<sequence length="5241" mass="594755">MRCPKCNKTYSDRDDIFCSKCGIGLEPYEDTPSSDVSEVTADVNDLSPNLEVDDDSRVSRYEGEKKRIVDKQEEKPAKRKSVEYKGEVDQCAAGNALQTPVVLDQDGDQKAMEHPSTELLDKTEFSPSNAKSTPKRSSRDISETEEDTATAGDATEKVGNDKTTNESESLLKSAPSPDHDGETEERSVGLTNGDATPTIINASDMSQPNEKDDGQPKVDEDHGNSESDADTEKKAAGTHKTSKTDHKSTSQKRKDGKKNRKTRREAVQKQQALMKREGVVDNQRPEDQKNVYIRQNQLDNNPKSDIKKNSDHETSSFEDVMGNDVVEVFPERYLVDGFILVKAEFSVPHIYLARKVPYKYIVFKAKRKDSKEKEKEKYLWDYLLDLGPSKNRCLQVPRDRCHEGAVWHQYDDTIFSSPSWGQSIRSKLPFVKGMDSTEGRNIATRVMLPKWEGFTVDDVEENITACGHTTKNVPHRYDFQQILKEFFKTRIETNDVPQSDTEAKKTFHPLVSSVAIAYMIFTHKVYLDTQQYAKLFASLILHPDPQGKGCKGFEKILEEFPRDQLQSLGEAIQSICKHVAANHHYLHDWLFTVPLVHFLTQVSQPLNNSVLLMEEPKEKDDTWWGANGFDTKSVRERKFPERSCPSRLTGVLSPLFELDPLFRRTFLLAVPCHMFGKVASSRKFPSVEIYTTLARHSSGKDYLSEEERNAVATSFKVILEDVKKNNHKTETTGYSTPEDLITPKQEARLCVTSCLRILRALVSSRCNFDLLHDCLKNIETWFLVLDTTYQEEKIKFDEMERVVVEVFKVVNTWLKKNIYLSSKMPWYNTNETEKELRIWSLLLDIVWGNSKCAESWKDSLSRTLKVRLEELDCNNLIEIFTKANMVDQHNHVQDLVSEVTFRKVEGMLKRGNEGEEVFRNLTEYGLDSPQASECGRLLTLMLTSCWPEGQRGVPCSSKDILRHVLTWRLWPCFFQRFGKASDLRQVLKVDGREILMKALSSIEAAAGSLKDGAIKYEIVGVLRDHSDRFLVLCDHIYKEQSKINFLRQLLHQRCIEFRAFGQERDSVQAFIRMCLIIKQVNLVELLKKTEVDPSGLLIKDLVQSKIEIDEVIPDVIFFGLSPESKSMVFTLSRLGGSTLLRQFWEQNGRKAVASIAQREGQKTSVTVEDLLELVWTPSKEQLLCLKQRFLSGDIPFKEVDNLLEQFDNRYEDLAKEIRIITSNDGQQDHSLEGTIRQRMEKIKQYHKLHTCINAAGIILKFKNALGLEGDFRDVEILHNQMNRNFKERPLKSMDEALEKTGNLLSGITDNHARSLDVVRKCEVFILWLKETIKGPQELKVLVDLAIISDAEKGLETAKITRLHASCLGFAPLIFDLETSFGFKELMEICKPVWNAVDADPELPDKLLETSLQIEWIKGVRTSHGSVAVSSLMEAETINSQGVYYVGCLNGDTSTSTTMEQLTPEGVIQLRIPAVDNGHSKSYTLNDLKDLQSKLMLIAGKASKGKDEIDRFSDILQCVQRLAAVYISLCKAGEVSHLNWRREFQCSPRLSTNRSLTEDLMGESEQMEQCLQDWKHELRVKRLHYGQLNHFTTSQLLFLRHKLAAVKGRGPRAVDGVPLEVYNLLESVLPGIDPTTLKSALVFSGICSQESGQDIIRSYGVSNNSHHRNEEMNRPVNERTLLSSNQELFQSLIEKLEVLGYSEEVAIAAMVSCKDASEADLIVWSVKNSSNKDLITAKYSEAMSDPTYVRLIERESTTPPENESHSKGELASEEGNSSEPMETTFTFDQTAGGTFLSLDDLGNILLYLVSQASRRRRRRIPKYLKRGKPNFVVVPKDDVIGTLLSLYMHDNSQSLPTAEEVLICTSDTTTEEIELIWRRSLADHEGRLFCLVNVELLDYNVSKKAADVLDVLLHEPQYGRNEDVSLVVICSSENEDRAHMAAALDQYRLGTIPHCRSSREIRQYLKEQFKPRSQQRGQFRGQTMPWIPAASLDKEGLAVRVMSSERAGSGKSLAVCRLSQRLCGLQNNETVMDYLRDMDTDVPLCINVPIYGPNVHQSVVIESLVHHTIAPDLPISRIFHFDVHPSVRTGLDTLLFNLVVLGALRSCTGQIWRRRSSDLYVIEITSGLPRGENQTAEKRFKSAKVVSSKKVTAEPFYRLLPTIHCGTPLQTLFQLRTNPAADKSLDPLFDTAEFKSSYVQRAFQYLKLCEAGGQTLDTFWFVPGQVMGDHTECIEMLIRNCGIENPSWAEIRHFVNFLDSQLQACEESSFCNMELVGDTLEGFRSFVVRFMVLMSRDFATPSLNSCEQTTYTTDPEDDAAADDPAPEVKQFILRRHWETSSHPYIFFNQDRITMTFVGFHIDPNGNLIDPDRRVIIQQNLMSRHLRTGLHVQKVDMQTNYESWSKGQKIEKLCGVMGVEWPYDPDDSYELTTDNLKKILAIHMRFRCGIPVVIMGETGCGKTCLIRYMCGLQSGPGGPKNMLLMKVHGGTTYEDIKRKVEEAEAMAMENETLNIDTVLFFDEANTTDALGMIKEVMVDRRVKGKKIGVGLKRLQFIAACNPYRKHTDEMIHKLESAGLGYHVTTQQTQDRLGHIPLRHLVYRVHALPESMRPLVWDFGQLKPEIEELYIRQIVTRFVLQEEKIPGEPPLVKALTDVLTASQRYMRHQTDECSFVSLRDVERAMNVMVWFYNHLDALNPLMDDDTDEDSDDYDDDSDVEDEQDDIYQPLDEVTRALVLSLGVCYHARLQDREPYRRAVARSFANPCQLPGGHKRILQEITSCQKAVLNELRLGANIARNTALSENVFMMVVCIELRIPLFVVGKPGSSKSLAKTVVTDNMLGDASRSDLFKTFKQVQMISYQCSPLSTAEGIMATFRNCCNLQKANNPDKYVSVVVLDEVGLAEDSPLMPLKTLHPLLEDGVKLADDVIATEEQFPERVAFIGISNWALDPAKMNRGIMLSRGQPDSEELVESAILVKMVYKIAEEQRREPRWPEVEHAIRRNFGGLDEIKPVEMFKHSALGGSRMMEQNEGPSSAVNLIKASLKDQKNTKGESRYLLVLTENYAALPILKELLRIDDEPQIGDESRTVDEPVVIFGSSFPKDQEYTQVCRDINRIKVCMETGRTVILLNLESLYESLYDALNQYYVYCGDQKFVDLGLGSHRVKCRVHNNFRLVVIAEKDVVYSKFPIPLINRLEKHYLVTSASLSPAQKAVVDRLNDWVNRFSLVNIPRHQQMRKYLPGDAFVGYHDDTAASAVLQVCCDLDEEELHYRFKDKNFSEKVLKDSQELLMQCATPDAVARLVHTKLATQADHLWEIYFTIQEHSSLTAFLQNVLATEERKSGQPEGALIQVTTHARLLSSNDLKDISAATSMSLSNVSCLSLQQFQTEQQFCSSLREFFAKLGGREGLLIVQCDAGDVNSKLIPCARHLLVEQRTTVEQDFLESVGHAPSSFVHIVLIIQLPRLVGGCPTFAGFQGGRWISVHIDELRPPTGQIPAIQFMVDRSISNLFDVAPTVTLADDMQVEEEEETEADIDMEASKDVFGSDATLDKVDIVSLLRSCVQAAVARLNEESWRPPRSTRRIELMLSLLPDCRSSATDLSFATVLSRRIHKLLQEKDERAGTKAIDWLRSEALSGTGIQENGTFRKALWQRVYSSVIPILSEVIALVDRDSNLELVTDEGTWLSRLWISLFQDMVELQYESFLSLESGVIRERVPVMTSARERQDFELQFPFSWLIKGRIDAMWKEACSIAARTNTPVQQCLCDLVTASKIGRVLEETEYEGYEEAAVMRYLHDFVHMVHKPTVPGEEQLISQAIVTAARELHDETSSVEEFTLTISFIHVAYGRIEKRLVNFCQLVQAQPDIVTRLREVIPPNETEMVLDAVALEICLSKLKPGAEEFDDPQTRLVWCNRVLNIRTSAENMISNLSTYGRKVNHILRSCRSTWQRVSAVRLFIEHTCPGTIACHPADVKNVFKLWKALGDETDFTKPQTMRVIEKFLVDCSEAVSKRYTSYGVNTCPVCLDGLAQKDPVKMPCGHVICLVCVSNWIERERTCPYCKGDVPDDFKILPTKLIRKAVREHFDFRRRCNSFFMELVSLFCFGSKYDEGVMDPELFAMFMSYVIEASSKTKDFSPFPEHGIDATPVVRSFLLQQLLRKGDKEVKAHLSHYLSSARELRPETGHLLQVCQLFVHCWEDSLISLYSKASDNLLVMIKLAQQLLDECTPLLISNSLQQHTRDLDVNVLEAVAKARYALASVAEFMYKSVTEKDAPWNELPVQIELQSLFEGARRMCYKSLSHIPRLYLLRQLARRFGVESINILCGKKETEWILPQESRDKQQEDIVPDRFIIYGEEYKNIREAMAETVLSGTHKELNSALQNIVLPPVVRDVMILLSEYREVTTCYGFTSTQRQLSPKAHQCFLEFLSEGAPLSARAQQFAIQLLNNTQGDVGFPGVRVAPGRPALDQSLAEIVIHTTAVLQSTNQITLCEPLRQLMDNPAALMNAYLPTMPDDNLQEAMAGMRDTGSWYQCPRGHPYYIGDSVGEESSRLSVFKGEADIAGIASSIPGRMAGNIILGGDRTMTGHVLGHANTRSRSLAPERNLSPVVVGITRILVHCAMIEGAHRHVENISDLINPRIPPAALTRFLWDHLRLDLEVLAKSLGRSVDDTVLCIHMVLAQMTAHVNSAQQATNFLYDLRLKESRRQWEADFSATVVTPVLTSLEEKIQRCLQMLVDDKRLGNNPLMRQLFEIDVPAEDLTGGIPPTCPALWRYRTQVTLDHFAHTFQQEVLSTDPDRNKVLAEFLRQEHKLRALCFLPDIIKLQRLLMDKFHRRIDRTEAQRMTIREFLRKILSKTEKDELASLIASFNAAWNLVRLSLDQQGRLRPPKDLCDLPMDNSRPLAVLLPSTSGMGICSTALVFFLTTLHNEFSERYQNLIGGSVKDLPHIQVQDVSRSHLISYDTERDLLPVILAQCNYSLEVGRGTLVQYNWEALERQLIDRFIRGRPLIDFKDERFAFSKDAQLDSVFTSVKNKVRPQVPLSSAVSSQILGEFRSSLTDVCDVLSSLDIAIGFLSSTGGSPEKLLNDYLQHVLRMPQQNSLRSLKAQQCCQFRHVLSLWRLLNLERAKILMRRGEDPFEQISDTYKQVMPQRQMMKFSNSMRKIDSDRFVPEVLELILLNLRGEAVPGEEDMSLRDFIEWHLDNKGHEPVTGLEELPPDVKLKHVIHAWRTSVELWDSYLDKRDAALA</sequence>
<evidence type="ECO:0000256" key="4">
    <source>
        <dbReference type="PROSITE-ProRule" id="PRU00175"/>
    </source>
</evidence>
<dbReference type="GO" id="GO:0016887">
    <property type="term" value="F:ATP hydrolysis activity"/>
    <property type="evidence" value="ECO:0007669"/>
    <property type="project" value="InterPro"/>
</dbReference>
<organism evidence="8 9">
    <name type="scientific">Stylophora pistillata</name>
    <name type="common">Smooth cauliflower coral</name>
    <dbReference type="NCBI Taxonomy" id="50429"/>
    <lineage>
        <taxon>Eukaryota</taxon>
        <taxon>Metazoa</taxon>
        <taxon>Cnidaria</taxon>
        <taxon>Anthozoa</taxon>
        <taxon>Hexacorallia</taxon>
        <taxon>Scleractinia</taxon>
        <taxon>Astrocoeniina</taxon>
        <taxon>Pocilloporidae</taxon>
        <taxon>Stylophora</taxon>
    </lineage>
</organism>
<feature type="domain" description="RING-type" evidence="7">
    <location>
        <begin position="4015"/>
        <end position="4055"/>
    </location>
</feature>
<dbReference type="Gene3D" id="3.40.50.300">
    <property type="entry name" value="P-loop containing nucleotide triphosphate hydrolases"/>
    <property type="match status" value="1"/>
</dbReference>
<dbReference type="InterPro" id="IPR011704">
    <property type="entry name" value="ATPase_dyneun-rel_AAA"/>
</dbReference>
<dbReference type="EMBL" id="LSMT01000061">
    <property type="protein sequence ID" value="PFX29726.1"/>
    <property type="molecule type" value="Genomic_DNA"/>
</dbReference>
<feature type="compositionally biased region" description="Basic and acidic residues" evidence="6">
    <location>
        <begin position="1754"/>
        <end position="1769"/>
    </location>
</feature>
<feature type="region of interest" description="Disordered" evidence="6">
    <location>
        <begin position="1754"/>
        <end position="1781"/>
    </location>
</feature>
<dbReference type="PANTHER" id="PTHR22605:SF16">
    <property type="entry name" value="E3 UBIQUITIN-PROTEIN LIGASE RNF213"/>
    <property type="match status" value="1"/>
</dbReference>
<dbReference type="OrthoDB" id="2423195at2759"/>
<accession>A0A2B4SK29</accession>
<dbReference type="SUPFAM" id="SSF52540">
    <property type="entry name" value="P-loop containing nucleoside triphosphate hydrolases"/>
    <property type="match status" value="2"/>
</dbReference>
<reference evidence="9" key="1">
    <citation type="journal article" date="2017" name="bioRxiv">
        <title>Comparative analysis of the genomes of Stylophora pistillata and Acropora digitifera provides evidence for extensive differences between species of corals.</title>
        <authorList>
            <person name="Voolstra C.R."/>
            <person name="Li Y."/>
            <person name="Liew Y.J."/>
            <person name="Baumgarten S."/>
            <person name="Zoccola D."/>
            <person name="Flot J.-F."/>
            <person name="Tambutte S."/>
            <person name="Allemand D."/>
            <person name="Aranda M."/>
        </authorList>
    </citation>
    <scope>NUCLEOTIDE SEQUENCE [LARGE SCALE GENOMIC DNA]</scope>
</reference>
<keyword evidence="5" id="KW-0175">Coiled coil</keyword>
<keyword evidence="3" id="KW-0862">Zinc</keyword>
<evidence type="ECO:0000256" key="6">
    <source>
        <dbReference type="SAM" id="MobiDB-lite"/>
    </source>
</evidence>
<comment type="caution">
    <text evidence="8">The sequence shown here is derived from an EMBL/GenBank/DDBJ whole genome shotgun (WGS) entry which is preliminary data.</text>
</comment>
<dbReference type="Pfam" id="PF07728">
    <property type="entry name" value="AAA_5"/>
    <property type="match status" value="1"/>
</dbReference>
<dbReference type="Gene3D" id="3.30.40.10">
    <property type="entry name" value="Zinc/RING finger domain, C3HC4 (zinc finger)"/>
    <property type="match status" value="1"/>
</dbReference>
<evidence type="ECO:0000256" key="1">
    <source>
        <dbReference type="ARBA" id="ARBA00022723"/>
    </source>
</evidence>
<dbReference type="InterPro" id="IPR001841">
    <property type="entry name" value="Znf_RING"/>
</dbReference>
<dbReference type="InterPro" id="IPR017907">
    <property type="entry name" value="Znf_RING_CS"/>
</dbReference>
<keyword evidence="1" id="KW-0479">Metal-binding</keyword>
<feature type="compositionally biased region" description="Basic and acidic residues" evidence="6">
    <location>
        <begin position="107"/>
        <end position="124"/>
    </location>
</feature>
<dbReference type="GO" id="GO:0005524">
    <property type="term" value="F:ATP binding"/>
    <property type="evidence" value="ECO:0007669"/>
    <property type="project" value="InterPro"/>
</dbReference>
<evidence type="ECO:0000256" key="3">
    <source>
        <dbReference type="ARBA" id="ARBA00022833"/>
    </source>
</evidence>
<name>A0A2B4SK29_STYPI</name>
<dbReference type="InterPro" id="IPR031248">
    <property type="entry name" value="RNF213"/>
</dbReference>
<feature type="compositionally biased region" description="Basic and acidic residues" evidence="6">
    <location>
        <begin position="177"/>
        <end position="187"/>
    </location>
</feature>
<keyword evidence="2 4" id="KW-0863">Zinc-finger</keyword>
<dbReference type="PANTHER" id="PTHR22605">
    <property type="entry name" value="RZ-TYPE DOMAIN-CONTAINING PROTEIN"/>
    <property type="match status" value="1"/>
</dbReference>
<dbReference type="InterPro" id="IPR013083">
    <property type="entry name" value="Znf_RING/FYVE/PHD"/>
</dbReference>
<feature type="compositionally biased region" description="Basic and acidic residues" evidence="6">
    <location>
        <begin position="209"/>
        <end position="235"/>
    </location>
</feature>
<dbReference type="Proteomes" id="UP000225706">
    <property type="component" value="Unassembled WGS sequence"/>
</dbReference>
<dbReference type="GO" id="GO:0008270">
    <property type="term" value="F:zinc ion binding"/>
    <property type="evidence" value="ECO:0007669"/>
    <property type="project" value="UniProtKB-KW"/>
</dbReference>
<feature type="compositionally biased region" description="Basic and acidic residues" evidence="6">
    <location>
        <begin position="302"/>
        <end position="315"/>
    </location>
</feature>
<feature type="compositionally biased region" description="Basic and acidic residues" evidence="6">
    <location>
        <begin position="55"/>
        <end position="88"/>
    </location>
</feature>
<dbReference type="PROSITE" id="PS50089">
    <property type="entry name" value="ZF_RING_2"/>
    <property type="match status" value="1"/>
</dbReference>
<evidence type="ECO:0000256" key="5">
    <source>
        <dbReference type="SAM" id="Coils"/>
    </source>
</evidence>
<keyword evidence="9" id="KW-1185">Reference proteome</keyword>
<proteinExistence type="predicted"/>
<feature type="coiled-coil region" evidence="5">
    <location>
        <begin position="1196"/>
        <end position="1223"/>
    </location>
</feature>
<feature type="compositionally biased region" description="Basic and acidic residues" evidence="6">
    <location>
        <begin position="154"/>
        <end position="165"/>
    </location>
</feature>
<feature type="compositionally biased region" description="Polar residues" evidence="6">
    <location>
        <begin position="189"/>
        <end position="208"/>
    </location>
</feature>
<evidence type="ECO:0000256" key="2">
    <source>
        <dbReference type="ARBA" id="ARBA00022771"/>
    </source>
</evidence>
<dbReference type="InterPro" id="IPR003593">
    <property type="entry name" value="AAA+_ATPase"/>
</dbReference>
<gene>
    <name evidence="8" type="primary">Rnf213</name>
    <name evidence="8" type="ORF">AWC38_SpisGene5520</name>
</gene>
<dbReference type="Pfam" id="PF13639">
    <property type="entry name" value="zf-RING_2"/>
    <property type="match status" value="1"/>
</dbReference>
<dbReference type="SMART" id="SM00382">
    <property type="entry name" value="AAA"/>
    <property type="match status" value="1"/>
</dbReference>
<feature type="compositionally biased region" description="Basic residues" evidence="6">
    <location>
        <begin position="249"/>
        <end position="263"/>
    </location>
</feature>